<feature type="region of interest" description="Disordered" evidence="1">
    <location>
        <begin position="79"/>
        <end position="178"/>
    </location>
</feature>
<feature type="region of interest" description="Disordered" evidence="1">
    <location>
        <begin position="352"/>
        <end position="402"/>
    </location>
</feature>
<dbReference type="EMBL" id="JARKIB010000225">
    <property type="protein sequence ID" value="KAJ7721908.1"/>
    <property type="molecule type" value="Genomic_DNA"/>
</dbReference>
<gene>
    <name evidence="2" type="ORF">B0H16DRAFT_1790234</name>
</gene>
<protein>
    <submittedName>
        <fullName evidence="2">Uncharacterized protein</fullName>
    </submittedName>
</protein>
<reference evidence="2" key="1">
    <citation type="submission" date="2023-03" db="EMBL/GenBank/DDBJ databases">
        <title>Massive genome expansion in bonnet fungi (Mycena s.s.) driven by repeated elements and novel gene families across ecological guilds.</title>
        <authorList>
            <consortium name="Lawrence Berkeley National Laboratory"/>
            <person name="Harder C.B."/>
            <person name="Miyauchi S."/>
            <person name="Viragh M."/>
            <person name="Kuo A."/>
            <person name="Thoen E."/>
            <person name="Andreopoulos B."/>
            <person name="Lu D."/>
            <person name="Skrede I."/>
            <person name="Drula E."/>
            <person name="Henrissat B."/>
            <person name="Morin E."/>
            <person name="Kohler A."/>
            <person name="Barry K."/>
            <person name="LaButti K."/>
            <person name="Morin E."/>
            <person name="Salamov A."/>
            <person name="Lipzen A."/>
            <person name="Mereny Z."/>
            <person name="Hegedus B."/>
            <person name="Baldrian P."/>
            <person name="Stursova M."/>
            <person name="Weitz H."/>
            <person name="Taylor A."/>
            <person name="Grigoriev I.V."/>
            <person name="Nagy L.G."/>
            <person name="Martin F."/>
            <person name="Kauserud H."/>
        </authorList>
    </citation>
    <scope>NUCLEOTIDE SEQUENCE</scope>
    <source>
        <strain evidence="2">CBHHK182m</strain>
    </source>
</reference>
<evidence type="ECO:0000313" key="2">
    <source>
        <dbReference type="EMBL" id="KAJ7721908.1"/>
    </source>
</evidence>
<feature type="region of interest" description="Disordered" evidence="1">
    <location>
        <begin position="467"/>
        <end position="503"/>
    </location>
</feature>
<dbReference type="Proteomes" id="UP001215598">
    <property type="component" value="Unassembled WGS sequence"/>
</dbReference>
<organism evidence="2 3">
    <name type="scientific">Mycena metata</name>
    <dbReference type="NCBI Taxonomy" id="1033252"/>
    <lineage>
        <taxon>Eukaryota</taxon>
        <taxon>Fungi</taxon>
        <taxon>Dikarya</taxon>
        <taxon>Basidiomycota</taxon>
        <taxon>Agaricomycotina</taxon>
        <taxon>Agaricomycetes</taxon>
        <taxon>Agaricomycetidae</taxon>
        <taxon>Agaricales</taxon>
        <taxon>Marasmiineae</taxon>
        <taxon>Mycenaceae</taxon>
        <taxon>Mycena</taxon>
    </lineage>
</organism>
<dbReference type="AlphaFoldDB" id="A0AAD7HJ56"/>
<comment type="caution">
    <text evidence="2">The sequence shown here is derived from an EMBL/GenBank/DDBJ whole genome shotgun (WGS) entry which is preliminary data.</text>
</comment>
<feature type="compositionally biased region" description="Acidic residues" evidence="1">
    <location>
        <begin position="146"/>
        <end position="159"/>
    </location>
</feature>
<accession>A0AAD7HJ56</accession>
<sequence length="562" mass="62674">MARGRPPLDPAIKLARRRESVQKYREKSGSKIPVIPRVFKFVPRNFLKLNEFARIRMQRNRATIAASDEDTQRRVRAQNELEEVSHRKARKMELNPTALPPPRKVFPSPRAPVILNESARRRGKRVPPPQQNLNLGNRVPPPQQDVESDSEGDGTDEDEHAGTPVIREPTLAEQREANRARRPSTCAKCYEVGCAGCACLCEASDIWVEHGGHYFPTCKMCGGEECSGCKCSRTFKPASLLGEAQLNIQDAASIRVSLVSLNRQVPSTSLFLHKMSFSDSPPSYTAAPWPSTPSYHAAHGFEDINLEEYTGTFYAVITDNWQGFAISKFPHAITWSAEGWSSFKTRWYSTPPSSPSSTVLSISRSPSPSELSVSRSPSPSPPTPPSIPPASPPPPPPVSLPPITREELMELAAFRPGPGPTSSRRLEQQFARVLGPEAVRPHNHNQDAPPPLEPAPTTYVDRRRRRAGDIYDSEEDENVPREPSRRMRRGVQQPEPEPARTFHSAAHNPLRQADIHAFYAVSGVNCIFTNKERAIAVWRKTPNADFFLNDDEDAVWEFLRGG</sequence>
<evidence type="ECO:0000256" key="1">
    <source>
        <dbReference type="SAM" id="MobiDB-lite"/>
    </source>
</evidence>
<name>A0AAD7HJ56_9AGAR</name>
<dbReference type="PRINTS" id="PR01217">
    <property type="entry name" value="PRICHEXTENSN"/>
</dbReference>
<feature type="region of interest" description="Disordered" evidence="1">
    <location>
        <begin position="439"/>
        <end position="458"/>
    </location>
</feature>
<proteinExistence type="predicted"/>
<keyword evidence="3" id="KW-1185">Reference proteome</keyword>
<feature type="compositionally biased region" description="Pro residues" evidence="1">
    <location>
        <begin position="378"/>
        <end position="400"/>
    </location>
</feature>
<feature type="compositionally biased region" description="Low complexity" evidence="1">
    <location>
        <begin position="352"/>
        <end position="377"/>
    </location>
</feature>
<evidence type="ECO:0000313" key="3">
    <source>
        <dbReference type="Proteomes" id="UP001215598"/>
    </source>
</evidence>